<keyword evidence="4" id="KW-1185">Reference proteome</keyword>
<keyword evidence="2" id="KW-0812">Transmembrane</keyword>
<proteinExistence type="predicted"/>
<sequence length="90" mass="9623">MNQTASHSQTPEFGHTPSTGILRQQPPSSVQIAKTNKRAKAKAWMQDTLAVAVILGTIGSVPFMVKSCSEDVDRQAVEAVKFQAQVGGVK</sequence>
<dbReference type="EMBL" id="JABERJ010000007">
    <property type="protein sequence ID" value="NNH25637.1"/>
    <property type="molecule type" value="Genomic_DNA"/>
</dbReference>
<comment type="caution">
    <text evidence="3">The sequence shown here is derived from an EMBL/GenBank/DDBJ whole genome shotgun (WGS) entry which is preliminary data.</text>
</comment>
<evidence type="ECO:0000313" key="3">
    <source>
        <dbReference type="EMBL" id="NNH25637.1"/>
    </source>
</evidence>
<feature type="transmembrane region" description="Helical" evidence="2">
    <location>
        <begin position="44"/>
        <end position="65"/>
    </location>
</feature>
<reference evidence="3 4" key="1">
    <citation type="submission" date="2020-04" db="EMBL/GenBank/DDBJ databases">
        <title>Acinetobacter Taxon 24.</title>
        <authorList>
            <person name="Nemec A."/>
            <person name="Radolfova-Krizova L."/>
            <person name="Higgins P.G."/>
            <person name="Spanelova P."/>
        </authorList>
    </citation>
    <scope>NUCLEOTIDE SEQUENCE [LARGE SCALE GENOMIC DNA]</scope>
    <source>
        <strain evidence="3 4">ANC 5084</strain>
    </source>
</reference>
<evidence type="ECO:0000313" key="4">
    <source>
        <dbReference type="Proteomes" id="UP000555322"/>
    </source>
</evidence>
<keyword evidence="2" id="KW-1133">Transmembrane helix</keyword>
<evidence type="ECO:0000256" key="2">
    <source>
        <dbReference type="SAM" id="Phobius"/>
    </source>
</evidence>
<name>A0ABX1UQY6_9GAMM</name>
<gene>
    <name evidence="3" type="ORF">HLH15_03905</name>
</gene>
<accession>A0ABX1UQY6</accession>
<feature type="region of interest" description="Disordered" evidence="1">
    <location>
        <begin position="1"/>
        <end position="35"/>
    </location>
</feature>
<keyword evidence="2" id="KW-0472">Membrane</keyword>
<protein>
    <submittedName>
        <fullName evidence="3">Uncharacterized protein</fullName>
    </submittedName>
</protein>
<evidence type="ECO:0000256" key="1">
    <source>
        <dbReference type="SAM" id="MobiDB-lite"/>
    </source>
</evidence>
<dbReference type="RefSeq" id="WP_171535809.1">
    <property type="nucleotide sequence ID" value="NZ_JABERJ010000007.1"/>
</dbReference>
<feature type="compositionally biased region" description="Polar residues" evidence="1">
    <location>
        <begin position="1"/>
        <end position="34"/>
    </location>
</feature>
<organism evidence="3 4">
    <name type="scientific">Acinetobacter terrestris</name>
    <dbReference type="NCBI Taxonomy" id="2529843"/>
    <lineage>
        <taxon>Bacteria</taxon>
        <taxon>Pseudomonadati</taxon>
        <taxon>Pseudomonadota</taxon>
        <taxon>Gammaproteobacteria</taxon>
        <taxon>Moraxellales</taxon>
        <taxon>Moraxellaceae</taxon>
        <taxon>Acinetobacter</taxon>
        <taxon>Acinetobacter Taxon 24</taxon>
    </lineage>
</organism>
<dbReference type="Proteomes" id="UP000555322">
    <property type="component" value="Unassembled WGS sequence"/>
</dbReference>